<keyword evidence="6 15" id="KW-1133">Transmembrane helix</keyword>
<evidence type="ECO:0000256" key="11">
    <source>
        <dbReference type="ARBA" id="ARBA00023201"/>
    </source>
</evidence>
<keyword evidence="16" id="KW-1185">Reference proteome</keyword>
<evidence type="ECO:0000256" key="8">
    <source>
        <dbReference type="ARBA" id="ARBA00023065"/>
    </source>
</evidence>
<comment type="similarity">
    <text evidence="2 13">Belongs to the amiloride-sensitive sodium channel (TC 1.A.6) family.</text>
</comment>
<protein>
    <submittedName>
        <fullName evidence="17">Uncharacterized protein</fullName>
    </submittedName>
</protein>
<comment type="subcellular location">
    <subcellularLocation>
        <location evidence="1">Membrane</location>
        <topology evidence="1">Multi-pass membrane protein</topology>
    </subcellularLocation>
</comment>
<name>A0A915EQN1_9BILA</name>
<sequence>MTCNRPQPHNWPNLVKEGAVAQKQLNGWHPAEAGQLAWTSHQPPGLVAHFYVVLMPMSPSPMMYQEHAGGARQMYHGLVDSINDFAEHTSAHGIPRAFSSKTCLKKCLWLLLFFVCLTAFIVQAYQIVMRFFRNDIIVGVELKFENIPFPSVTVCNNNPYKNSLARTMGSVRDTLLAFDDAMGRSNTASSSTQLNQEPEILTN</sequence>
<evidence type="ECO:0000256" key="5">
    <source>
        <dbReference type="ARBA" id="ARBA00022692"/>
    </source>
</evidence>
<keyword evidence="5 13" id="KW-0812">Transmembrane</keyword>
<dbReference type="GO" id="GO:0015280">
    <property type="term" value="F:ligand-gated sodium channel activity"/>
    <property type="evidence" value="ECO:0007669"/>
    <property type="project" value="TreeGrafter"/>
</dbReference>
<keyword evidence="7" id="KW-0915">Sodium</keyword>
<dbReference type="PANTHER" id="PTHR11690">
    <property type="entry name" value="AMILORIDE-SENSITIVE SODIUM CHANNEL-RELATED"/>
    <property type="match status" value="1"/>
</dbReference>
<keyword evidence="8 13" id="KW-0406">Ion transport</keyword>
<evidence type="ECO:0000313" key="16">
    <source>
        <dbReference type="Proteomes" id="UP000887574"/>
    </source>
</evidence>
<proteinExistence type="inferred from homology"/>
<dbReference type="Proteomes" id="UP000887574">
    <property type="component" value="Unplaced"/>
</dbReference>
<evidence type="ECO:0000256" key="14">
    <source>
        <dbReference type="SAM" id="MobiDB-lite"/>
    </source>
</evidence>
<dbReference type="PANTHER" id="PTHR11690:SF282">
    <property type="entry name" value="DEGENERIN-LIKE PROTEIN ASIC-1"/>
    <property type="match status" value="1"/>
</dbReference>
<evidence type="ECO:0000256" key="12">
    <source>
        <dbReference type="ARBA" id="ARBA00023303"/>
    </source>
</evidence>
<evidence type="ECO:0000256" key="10">
    <source>
        <dbReference type="ARBA" id="ARBA00023180"/>
    </source>
</evidence>
<dbReference type="AlphaFoldDB" id="A0A915EQN1"/>
<dbReference type="WBParaSite" id="jg9391">
    <property type="protein sequence ID" value="jg9391"/>
    <property type="gene ID" value="jg9391"/>
</dbReference>
<keyword evidence="10" id="KW-0325">Glycoprotein</keyword>
<evidence type="ECO:0000256" key="13">
    <source>
        <dbReference type="RuleBase" id="RU000679"/>
    </source>
</evidence>
<feature type="region of interest" description="Disordered" evidence="14">
    <location>
        <begin position="184"/>
        <end position="203"/>
    </location>
</feature>
<feature type="transmembrane region" description="Helical" evidence="15">
    <location>
        <begin position="108"/>
        <end position="128"/>
    </location>
</feature>
<keyword evidence="3 13" id="KW-0813">Transport</keyword>
<evidence type="ECO:0000256" key="4">
    <source>
        <dbReference type="ARBA" id="ARBA00022461"/>
    </source>
</evidence>
<dbReference type="GO" id="GO:0005886">
    <property type="term" value="C:plasma membrane"/>
    <property type="evidence" value="ECO:0007669"/>
    <property type="project" value="TreeGrafter"/>
</dbReference>
<dbReference type="PRINTS" id="PR01078">
    <property type="entry name" value="AMINACHANNEL"/>
</dbReference>
<evidence type="ECO:0000256" key="15">
    <source>
        <dbReference type="SAM" id="Phobius"/>
    </source>
</evidence>
<reference evidence="17" key="1">
    <citation type="submission" date="2022-11" db="UniProtKB">
        <authorList>
            <consortium name="WormBaseParasite"/>
        </authorList>
    </citation>
    <scope>IDENTIFICATION</scope>
</reference>
<dbReference type="InterPro" id="IPR001873">
    <property type="entry name" value="ENaC"/>
</dbReference>
<dbReference type="Pfam" id="PF00858">
    <property type="entry name" value="ASC"/>
    <property type="match status" value="1"/>
</dbReference>
<evidence type="ECO:0000256" key="2">
    <source>
        <dbReference type="ARBA" id="ARBA00007193"/>
    </source>
</evidence>
<evidence type="ECO:0000313" key="17">
    <source>
        <dbReference type="WBParaSite" id="jg9391"/>
    </source>
</evidence>
<evidence type="ECO:0000256" key="9">
    <source>
        <dbReference type="ARBA" id="ARBA00023136"/>
    </source>
</evidence>
<keyword evidence="4 13" id="KW-0894">Sodium channel</keyword>
<keyword evidence="9 15" id="KW-0472">Membrane</keyword>
<accession>A0A915EQN1</accession>
<organism evidence="16 17">
    <name type="scientific">Ditylenchus dipsaci</name>
    <dbReference type="NCBI Taxonomy" id="166011"/>
    <lineage>
        <taxon>Eukaryota</taxon>
        <taxon>Metazoa</taxon>
        <taxon>Ecdysozoa</taxon>
        <taxon>Nematoda</taxon>
        <taxon>Chromadorea</taxon>
        <taxon>Rhabditida</taxon>
        <taxon>Tylenchina</taxon>
        <taxon>Tylenchomorpha</taxon>
        <taxon>Sphaerularioidea</taxon>
        <taxon>Anguinidae</taxon>
        <taxon>Anguininae</taxon>
        <taxon>Ditylenchus</taxon>
    </lineage>
</organism>
<keyword evidence="12 13" id="KW-0407">Ion channel</keyword>
<evidence type="ECO:0000256" key="7">
    <source>
        <dbReference type="ARBA" id="ARBA00023053"/>
    </source>
</evidence>
<evidence type="ECO:0000256" key="1">
    <source>
        <dbReference type="ARBA" id="ARBA00004141"/>
    </source>
</evidence>
<evidence type="ECO:0000256" key="6">
    <source>
        <dbReference type="ARBA" id="ARBA00022989"/>
    </source>
</evidence>
<keyword evidence="11 13" id="KW-0739">Sodium transport</keyword>
<evidence type="ECO:0000256" key="3">
    <source>
        <dbReference type="ARBA" id="ARBA00022448"/>
    </source>
</evidence>